<name>A0A8H6HQY8_9AGAR</name>
<accession>A0A8H6HQY8</accession>
<proteinExistence type="predicted"/>
<evidence type="ECO:0000313" key="2">
    <source>
        <dbReference type="Proteomes" id="UP000521943"/>
    </source>
</evidence>
<dbReference type="AlphaFoldDB" id="A0A8H6HQY8"/>
<sequence length="274" mass="30794">MNIQTHGFGEWDERKCLKGTPAVFHSISSLYKTSLVSEYTLPFERCPNSFPAMLVLSFRAFHIKEVRFQTQRIFALLLNLYGRVVDLRECNKLTVKCRGIPPTPGFRGTSVRNSSKYPIIRFQPFQQHIQTALACSKTLSNVYPMTSQAHVDDTHRRSTTMKPCTWPSYFFVHYAQSAIALSHVAVIVLHAQIRPLSMSCNTILHESVRNPDSLIPVANTPHTPARSILSSLAVSSGSEERVSAVILSVRAMRHVDSGGVDRIRRVILLSLFVV</sequence>
<protein>
    <submittedName>
        <fullName evidence="1">Uncharacterized protein</fullName>
    </submittedName>
</protein>
<keyword evidence="2" id="KW-1185">Reference proteome</keyword>
<dbReference type="Proteomes" id="UP000521943">
    <property type="component" value="Unassembled WGS sequence"/>
</dbReference>
<evidence type="ECO:0000313" key="1">
    <source>
        <dbReference type="EMBL" id="KAF6750717.1"/>
    </source>
</evidence>
<comment type="caution">
    <text evidence="1">The sequence shown here is derived from an EMBL/GenBank/DDBJ whole genome shotgun (WGS) entry which is preliminary data.</text>
</comment>
<gene>
    <name evidence="1" type="ORF">DFP72DRAFT_851518</name>
</gene>
<dbReference type="EMBL" id="JACGCI010000055">
    <property type="protein sequence ID" value="KAF6750717.1"/>
    <property type="molecule type" value="Genomic_DNA"/>
</dbReference>
<reference evidence="1 2" key="1">
    <citation type="submission" date="2020-07" db="EMBL/GenBank/DDBJ databases">
        <title>Comparative genomics of pyrophilous fungi reveals a link between fire events and developmental genes.</title>
        <authorList>
            <consortium name="DOE Joint Genome Institute"/>
            <person name="Steindorff A.S."/>
            <person name="Carver A."/>
            <person name="Calhoun S."/>
            <person name="Stillman K."/>
            <person name="Liu H."/>
            <person name="Lipzen A."/>
            <person name="Pangilinan J."/>
            <person name="Labutti K."/>
            <person name="Bruns T.D."/>
            <person name="Grigoriev I.V."/>
        </authorList>
    </citation>
    <scope>NUCLEOTIDE SEQUENCE [LARGE SCALE GENOMIC DNA]</scope>
    <source>
        <strain evidence="1 2">CBS 144469</strain>
    </source>
</reference>
<organism evidence="1 2">
    <name type="scientific">Ephemerocybe angulata</name>
    <dbReference type="NCBI Taxonomy" id="980116"/>
    <lineage>
        <taxon>Eukaryota</taxon>
        <taxon>Fungi</taxon>
        <taxon>Dikarya</taxon>
        <taxon>Basidiomycota</taxon>
        <taxon>Agaricomycotina</taxon>
        <taxon>Agaricomycetes</taxon>
        <taxon>Agaricomycetidae</taxon>
        <taxon>Agaricales</taxon>
        <taxon>Agaricineae</taxon>
        <taxon>Psathyrellaceae</taxon>
        <taxon>Ephemerocybe</taxon>
    </lineage>
</organism>